<name>A0AB34FSM5_9HYPO</name>
<keyword evidence="6 8" id="KW-0408">Iron</keyword>
<evidence type="ECO:0000256" key="9">
    <source>
        <dbReference type="RuleBase" id="RU000461"/>
    </source>
</evidence>
<proteinExistence type="inferred from homology"/>
<evidence type="ECO:0000313" key="11">
    <source>
        <dbReference type="Proteomes" id="UP001163105"/>
    </source>
</evidence>
<dbReference type="GO" id="GO:0016705">
    <property type="term" value="F:oxidoreductase activity, acting on paired donors, with incorporation or reduction of molecular oxygen"/>
    <property type="evidence" value="ECO:0007669"/>
    <property type="project" value="InterPro"/>
</dbReference>
<accession>A0AB34FSM5</accession>
<dbReference type="InterPro" id="IPR002401">
    <property type="entry name" value="Cyt_P450_E_grp-I"/>
</dbReference>
<dbReference type="Proteomes" id="UP001163105">
    <property type="component" value="Unassembled WGS sequence"/>
</dbReference>
<protein>
    <submittedName>
        <fullName evidence="10">OrdA</fullName>
    </submittedName>
</protein>
<sequence>MGSTGHYIVIIILVVVLIRICRRRKGNFPPGPRPFPLVGNIRDLPTTGEAEYLHWLRHKETYGPLSSVVVLGQPLVIIHDRKAAEDLLERTSLKTSGRPRQPFAAQCGFNEMLPGLQYDVKSKRHRKFMHQQLGTKTAAQRFSRIQDVESERLLLRILSEPQNLINHYKKETSAVILKITYGYAMEPHSDDPLVELIEQMMSNFSSCFVPLSWAVDIIPQLRHLPEGFPGAGFKRTAREWYGVTRKAEDAPFRFVQDLMAAGIKRPSYVSSLIERLGSGSPGKELNRDDEDTIKHSAAILHGGAADTTLSTLASFTLAMLLYPEVQRKAQREIDDVVGPVKLPTFEDRSRLPYINAVVKECLRWFPVVPIGTTHATTEEIIYNGFCIPKGSYLLPSLWWFLHDPDCYAEPSVFAPERFLSPRDEPDPSKYAFGFGRRICPGRFLAQETLFITIARILATFHISKAMGDDGRDLEVKVLPTPGLLSRPAPFSYRIEARSKEHEALIRTMEENHVWDESDAGLVKF</sequence>
<dbReference type="GO" id="GO:0005506">
    <property type="term" value="F:iron ion binding"/>
    <property type="evidence" value="ECO:0007669"/>
    <property type="project" value="InterPro"/>
</dbReference>
<comment type="caution">
    <text evidence="10">The sequence shown here is derived from an EMBL/GenBank/DDBJ whole genome shotgun (WGS) entry which is preliminary data.</text>
</comment>
<dbReference type="PROSITE" id="PS00086">
    <property type="entry name" value="CYTOCHROME_P450"/>
    <property type="match status" value="1"/>
</dbReference>
<dbReference type="InterPro" id="IPR050364">
    <property type="entry name" value="Cytochrome_P450_fung"/>
</dbReference>
<keyword evidence="3 8" id="KW-0349">Heme</keyword>
<gene>
    <name evidence="10" type="ORF">O9K51_04910</name>
</gene>
<evidence type="ECO:0000256" key="1">
    <source>
        <dbReference type="ARBA" id="ARBA00001971"/>
    </source>
</evidence>
<evidence type="ECO:0000256" key="8">
    <source>
        <dbReference type="PIRSR" id="PIRSR602401-1"/>
    </source>
</evidence>
<organism evidence="10 11">
    <name type="scientific">Purpureocillium lavendulum</name>
    <dbReference type="NCBI Taxonomy" id="1247861"/>
    <lineage>
        <taxon>Eukaryota</taxon>
        <taxon>Fungi</taxon>
        <taxon>Dikarya</taxon>
        <taxon>Ascomycota</taxon>
        <taxon>Pezizomycotina</taxon>
        <taxon>Sordariomycetes</taxon>
        <taxon>Hypocreomycetidae</taxon>
        <taxon>Hypocreales</taxon>
        <taxon>Ophiocordycipitaceae</taxon>
        <taxon>Purpureocillium</taxon>
    </lineage>
</organism>
<dbReference type="PRINTS" id="PR00385">
    <property type="entry name" value="P450"/>
</dbReference>
<dbReference type="InterPro" id="IPR036396">
    <property type="entry name" value="Cyt_P450_sf"/>
</dbReference>
<evidence type="ECO:0000256" key="3">
    <source>
        <dbReference type="ARBA" id="ARBA00022617"/>
    </source>
</evidence>
<comment type="cofactor">
    <cofactor evidence="1 8">
        <name>heme</name>
        <dbReference type="ChEBI" id="CHEBI:30413"/>
    </cofactor>
</comment>
<dbReference type="PRINTS" id="PR00463">
    <property type="entry name" value="EP450I"/>
</dbReference>
<keyword evidence="11" id="KW-1185">Reference proteome</keyword>
<dbReference type="PANTHER" id="PTHR46300:SF7">
    <property type="entry name" value="P450, PUTATIVE (EUROFUNG)-RELATED"/>
    <property type="match status" value="1"/>
</dbReference>
<evidence type="ECO:0000256" key="7">
    <source>
        <dbReference type="ARBA" id="ARBA00023033"/>
    </source>
</evidence>
<dbReference type="EMBL" id="JAQHRD010000004">
    <property type="protein sequence ID" value="KAJ6441362.1"/>
    <property type="molecule type" value="Genomic_DNA"/>
</dbReference>
<evidence type="ECO:0000256" key="6">
    <source>
        <dbReference type="ARBA" id="ARBA00023004"/>
    </source>
</evidence>
<comment type="similarity">
    <text evidence="2 9">Belongs to the cytochrome P450 family.</text>
</comment>
<keyword evidence="7 9" id="KW-0503">Monooxygenase</keyword>
<dbReference type="InterPro" id="IPR001128">
    <property type="entry name" value="Cyt_P450"/>
</dbReference>
<dbReference type="Gene3D" id="1.10.630.10">
    <property type="entry name" value="Cytochrome P450"/>
    <property type="match status" value="1"/>
</dbReference>
<reference evidence="10" key="1">
    <citation type="submission" date="2023-01" db="EMBL/GenBank/DDBJ databases">
        <title>The growth and conidiation of Purpureocillium lavendulum are regulated by nitrogen source and histone H3K14 acetylation.</title>
        <authorList>
            <person name="Tang P."/>
            <person name="Han J."/>
            <person name="Zhang C."/>
            <person name="Tang P."/>
            <person name="Qi F."/>
            <person name="Zhang K."/>
            <person name="Liang L."/>
        </authorList>
    </citation>
    <scope>NUCLEOTIDE SEQUENCE</scope>
    <source>
        <strain evidence="10">YMF1.00683</strain>
    </source>
</reference>
<keyword evidence="5 9" id="KW-0560">Oxidoreductase</keyword>
<dbReference type="GO" id="GO:0004497">
    <property type="term" value="F:monooxygenase activity"/>
    <property type="evidence" value="ECO:0007669"/>
    <property type="project" value="UniProtKB-KW"/>
</dbReference>
<keyword evidence="4 8" id="KW-0479">Metal-binding</keyword>
<dbReference type="SUPFAM" id="SSF48264">
    <property type="entry name" value="Cytochrome P450"/>
    <property type="match status" value="1"/>
</dbReference>
<dbReference type="AlphaFoldDB" id="A0AB34FSM5"/>
<evidence type="ECO:0000256" key="5">
    <source>
        <dbReference type="ARBA" id="ARBA00023002"/>
    </source>
</evidence>
<evidence type="ECO:0000313" key="10">
    <source>
        <dbReference type="EMBL" id="KAJ6441362.1"/>
    </source>
</evidence>
<dbReference type="CDD" id="cd11065">
    <property type="entry name" value="CYP64-like"/>
    <property type="match status" value="1"/>
</dbReference>
<dbReference type="InterPro" id="IPR017972">
    <property type="entry name" value="Cyt_P450_CS"/>
</dbReference>
<evidence type="ECO:0000256" key="2">
    <source>
        <dbReference type="ARBA" id="ARBA00010617"/>
    </source>
</evidence>
<feature type="binding site" description="axial binding residue" evidence="8">
    <location>
        <position position="439"/>
    </location>
    <ligand>
        <name>heme</name>
        <dbReference type="ChEBI" id="CHEBI:30413"/>
    </ligand>
    <ligandPart>
        <name>Fe</name>
        <dbReference type="ChEBI" id="CHEBI:18248"/>
    </ligandPart>
</feature>
<dbReference type="GO" id="GO:0020037">
    <property type="term" value="F:heme binding"/>
    <property type="evidence" value="ECO:0007669"/>
    <property type="project" value="InterPro"/>
</dbReference>
<dbReference type="PANTHER" id="PTHR46300">
    <property type="entry name" value="P450, PUTATIVE (EUROFUNG)-RELATED-RELATED"/>
    <property type="match status" value="1"/>
</dbReference>
<evidence type="ECO:0000256" key="4">
    <source>
        <dbReference type="ARBA" id="ARBA00022723"/>
    </source>
</evidence>
<dbReference type="Pfam" id="PF00067">
    <property type="entry name" value="p450"/>
    <property type="match status" value="1"/>
</dbReference>